<dbReference type="EMBL" id="JAXOFX010000002">
    <property type="protein sequence ID" value="MDZ5470875.1"/>
    <property type="molecule type" value="Genomic_DNA"/>
</dbReference>
<comment type="caution">
    <text evidence="2">The sequence shown here is derived from an EMBL/GenBank/DDBJ whole genome shotgun (WGS) entry which is preliminary data.</text>
</comment>
<evidence type="ECO:0000313" key="3">
    <source>
        <dbReference type="Proteomes" id="UP001290455"/>
    </source>
</evidence>
<proteinExistence type="predicted"/>
<protein>
    <recommendedName>
        <fullName evidence="4">Ribosomal protein L32</fullName>
    </recommendedName>
</protein>
<name>A0ABU5IUR4_9BACI</name>
<keyword evidence="3" id="KW-1185">Reference proteome</keyword>
<feature type="compositionally biased region" description="Basic and acidic residues" evidence="1">
    <location>
        <begin position="53"/>
        <end position="65"/>
    </location>
</feature>
<evidence type="ECO:0008006" key="4">
    <source>
        <dbReference type="Google" id="ProtNLM"/>
    </source>
</evidence>
<dbReference type="Proteomes" id="UP001290455">
    <property type="component" value="Unassembled WGS sequence"/>
</dbReference>
<organism evidence="2 3">
    <name type="scientific">Robertmurraya mangrovi</name>
    <dbReference type="NCBI Taxonomy" id="3098077"/>
    <lineage>
        <taxon>Bacteria</taxon>
        <taxon>Bacillati</taxon>
        <taxon>Bacillota</taxon>
        <taxon>Bacilli</taxon>
        <taxon>Bacillales</taxon>
        <taxon>Bacillaceae</taxon>
        <taxon>Robertmurraya</taxon>
    </lineage>
</organism>
<gene>
    <name evidence="2" type="ORF">SM124_03825</name>
</gene>
<reference evidence="2 3" key="1">
    <citation type="submission" date="2023-11" db="EMBL/GenBank/DDBJ databases">
        <title>Bacillus jintuensis, isolated from a mudflat on the Beibu Gulf coast.</title>
        <authorList>
            <person name="Li M."/>
        </authorList>
    </citation>
    <scope>NUCLEOTIDE SEQUENCE [LARGE SCALE GENOMIC DNA]</scope>
    <source>
        <strain evidence="2 3">31A1R</strain>
        <plasmid evidence="2">unnamed</plasmid>
    </source>
</reference>
<geneLocation type="plasmid" evidence="2">
    <name>unnamed</name>
</geneLocation>
<keyword evidence="2" id="KW-0614">Plasmid</keyword>
<sequence>MSKLNHEAAPNLNLGSKVLRTSNLISDKANHEFFLRNFLTVEKETKSFPAKRSKIENKDGKNNRV</sequence>
<evidence type="ECO:0000313" key="2">
    <source>
        <dbReference type="EMBL" id="MDZ5470875.1"/>
    </source>
</evidence>
<evidence type="ECO:0000256" key="1">
    <source>
        <dbReference type="SAM" id="MobiDB-lite"/>
    </source>
</evidence>
<feature type="region of interest" description="Disordered" evidence="1">
    <location>
        <begin position="45"/>
        <end position="65"/>
    </location>
</feature>
<accession>A0ABU5IUR4</accession>
<dbReference type="RefSeq" id="WP_322445415.1">
    <property type="nucleotide sequence ID" value="NZ_JAXOFX010000002.1"/>
</dbReference>